<protein>
    <recommendedName>
        <fullName evidence="2">Nucleoside-diphosphate kinase</fullName>
    </recommendedName>
</protein>
<organism evidence="1">
    <name type="scientific">Paramoeba aestuarina</name>
    <dbReference type="NCBI Taxonomy" id="180227"/>
    <lineage>
        <taxon>Eukaryota</taxon>
        <taxon>Amoebozoa</taxon>
        <taxon>Discosea</taxon>
        <taxon>Flabellinia</taxon>
        <taxon>Dactylopodida</taxon>
        <taxon>Paramoebidae</taxon>
        <taxon>Paramoeba</taxon>
    </lineage>
</organism>
<evidence type="ECO:0008006" key="2">
    <source>
        <dbReference type="Google" id="ProtNLM"/>
    </source>
</evidence>
<dbReference type="Gene3D" id="3.30.70.141">
    <property type="entry name" value="Nucleoside diphosphate kinase-like domain"/>
    <property type="match status" value="1"/>
</dbReference>
<gene>
    <name evidence="1" type="ORF">NAES01612_LOCUS5081</name>
</gene>
<proteinExistence type="predicted"/>
<evidence type="ECO:0000313" key="1">
    <source>
        <dbReference type="EMBL" id="CAE2289625.1"/>
    </source>
</evidence>
<reference evidence="1" key="1">
    <citation type="submission" date="2021-01" db="EMBL/GenBank/DDBJ databases">
        <authorList>
            <person name="Corre E."/>
            <person name="Pelletier E."/>
            <person name="Niang G."/>
            <person name="Scheremetjew M."/>
            <person name="Finn R."/>
            <person name="Kale V."/>
            <person name="Holt S."/>
            <person name="Cochrane G."/>
            <person name="Meng A."/>
            <person name="Brown T."/>
            <person name="Cohen L."/>
        </authorList>
    </citation>
    <scope>NUCLEOTIDE SEQUENCE</scope>
    <source>
        <strain evidence="1">SoJaBio B1-5/56/2</strain>
    </source>
</reference>
<dbReference type="SUPFAM" id="SSF54919">
    <property type="entry name" value="Nucleoside diphosphate kinase, NDK"/>
    <property type="match status" value="1"/>
</dbReference>
<name>A0A7S4NJ90_9EUKA</name>
<dbReference type="EMBL" id="HBKR01007703">
    <property type="protein sequence ID" value="CAE2289625.1"/>
    <property type="molecule type" value="Transcribed_RNA"/>
</dbReference>
<accession>A0A7S4NJ90</accession>
<sequence length="152" mass="17136">MREKYTKQDAQIHYFVVEFDPDELSWKDFRGKVIGATDPSVAHPESLRGVLYRNWKDLGIESQPDISDNGVHGSAGPLAALRERTVWLGTKPHEDPFGATLTSHGVQRLEGWMMNPIVRLSREGNMMKGPCFDLTEDMDSDDVVGALTREYT</sequence>
<dbReference type="InterPro" id="IPR036850">
    <property type="entry name" value="NDK-like_dom_sf"/>
</dbReference>
<dbReference type="AlphaFoldDB" id="A0A7S4NJ90"/>